<dbReference type="PANTHER" id="PTHR46986">
    <property type="entry name" value="ENDORIBONUCLEASE YBEY, CHLOROPLASTIC"/>
    <property type="match status" value="1"/>
</dbReference>
<evidence type="ECO:0000256" key="6">
    <source>
        <dbReference type="ARBA" id="ARBA00022801"/>
    </source>
</evidence>
<evidence type="ECO:0000256" key="7">
    <source>
        <dbReference type="ARBA" id="ARBA00022833"/>
    </source>
</evidence>
<dbReference type="EMBL" id="CABL01000001">
    <property type="protein sequence ID" value="CBH74015.1"/>
    <property type="molecule type" value="Genomic_DNA"/>
</dbReference>
<reference evidence="8" key="1">
    <citation type="submission" date="2009-10" db="EMBL/GenBank/DDBJ databases">
        <title>Diversity of trophic interactions inside an arsenic-rich microbial ecosystem.</title>
        <authorList>
            <person name="Bertin P.N."/>
            <person name="Heinrich-Salmeron A."/>
            <person name="Pelletier E."/>
            <person name="Goulhen-Chollet F."/>
            <person name="Arsene-Ploetze F."/>
            <person name="Gallien S."/>
            <person name="Calteau A."/>
            <person name="Vallenet D."/>
            <person name="Casiot C."/>
            <person name="Chane-Woon-Ming B."/>
            <person name="Giloteaux L."/>
            <person name="Barakat M."/>
            <person name="Bonnefoy V."/>
            <person name="Bruneel O."/>
            <person name="Chandler M."/>
            <person name="Cleiss J."/>
            <person name="Duran R."/>
            <person name="Elbaz-Poulichet F."/>
            <person name="Fonknechten N."/>
            <person name="Lauga B."/>
            <person name="Mornico D."/>
            <person name="Ortet P."/>
            <person name="Schaeffer C."/>
            <person name="Siguier P."/>
            <person name="Alexander Thil Smith A."/>
            <person name="Van Dorsselaer A."/>
            <person name="Weissenbach J."/>
            <person name="Medigue C."/>
            <person name="Le Paslier D."/>
        </authorList>
    </citation>
    <scope>NUCLEOTIDE SEQUENCE</scope>
</reference>
<proteinExistence type="inferred from homology"/>
<keyword evidence="5" id="KW-0255">Endonuclease</keyword>
<organism evidence="8">
    <name type="scientific">mine drainage metagenome</name>
    <dbReference type="NCBI Taxonomy" id="410659"/>
    <lineage>
        <taxon>unclassified sequences</taxon>
        <taxon>metagenomes</taxon>
        <taxon>ecological metagenomes</taxon>
    </lineage>
</organism>
<evidence type="ECO:0000256" key="3">
    <source>
        <dbReference type="ARBA" id="ARBA00022722"/>
    </source>
</evidence>
<dbReference type="Gene3D" id="3.40.390.30">
    <property type="entry name" value="Metalloproteases ('zincins'), catalytic domain"/>
    <property type="match status" value="1"/>
</dbReference>
<dbReference type="InterPro" id="IPR002036">
    <property type="entry name" value="YbeY"/>
</dbReference>
<comment type="similarity">
    <text evidence="2">Belongs to the endoribonuclease YbeY family.</text>
</comment>
<gene>
    <name evidence="8" type="primary">yqfG</name>
    <name evidence="8" type="ORF">CARN1_1902</name>
</gene>
<dbReference type="SUPFAM" id="SSF55486">
    <property type="entry name" value="Metalloproteases ('zincins'), catalytic domain"/>
    <property type="match status" value="1"/>
</dbReference>
<dbReference type="GO" id="GO:0004519">
    <property type="term" value="F:endonuclease activity"/>
    <property type="evidence" value="ECO:0007669"/>
    <property type="project" value="UniProtKB-KW"/>
</dbReference>
<keyword evidence="7" id="KW-0862">Zinc</keyword>
<sequence>MIHYRNTVRKSGVDARAVKRTAEQLLAAVGRRGASLSISFVGDEEIARINAEHRGKNRPTDVLSFPLEPDPRMPGEELLGDVVISVPTARRQAAEYDAPLQREIERLLIHGLLHVLGHDHEEPEERDAMIAEERRLAAAIGMPWPYDA</sequence>
<name>E6PC32_9ZZZZ</name>
<comment type="cofactor">
    <cofactor evidence="1">
        <name>Zn(2+)</name>
        <dbReference type="ChEBI" id="CHEBI:29105"/>
    </cofactor>
</comment>
<keyword evidence="4" id="KW-0479">Metal-binding</keyword>
<evidence type="ECO:0000256" key="5">
    <source>
        <dbReference type="ARBA" id="ARBA00022759"/>
    </source>
</evidence>
<dbReference type="GO" id="GO:0046872">
    <property type="term" value="F:metal ion binding"/>
    <property type="evidence" value="ECO:0007669"/>
    <property type="project" value="UniProtKB-KW"/>
</dbReference>
<dbReference type="GO" id="GO:0006364">
    <property type="term" value="P:rRNA processing"/>
    <property type="evidence" value="ECO:0007669"/>
    <property type="project" value="InterPro"/>
</dbReference>
<dbReference type="NCBIfam" id="TIGR00043">
    <property type="entry name" value="rRNA maturation RNase YbeY"/>
    <property type="match status" value="1"/>
</dbReference>
<evidence type="ECO:0000313" key="8">
    <source>
        <dbReference type="EMBL" id="CBH74015.1"/>
    </source>
</evidence>
<dbReference type="AlphaFoldDB" id="E6PC32"/>
<dbReference type="GO" id="GO:0004222">
    <property type="term" value="F:metalloendopeptidase activity"/>
    <property type="evidence" value="ECO:0007669"/>
    <property type="project" value="InterPro"/>
</dbReference>
<keyword evidence="3" id="KW-0540">Nuclease</keyword>
<comment type="caution">
    <text evidence="8">The sequence shown here is derived from an EMBL/GenBank/DDBJ whole genome shotgun (WGS) entry which is preliminary data.</text>
</comment>
<dbReference type="HAMAP" id="MF_00009">
    <property type="entry name" value="Endoribonucl_YbeY"/>
    <property type="match status" value="1"/>
</dbReference>
<keyword evidence="6 8" id="KW-0378">Hydrolase</keyword>
<dbReference type="InterPro" id="IPR023091">
    <property type="entry name" value="MetalPrtase_cat_dom_sf_prd"/>
</dbReference>
<evidence type="ECO:0000256" key="2">
    <source>
        <dbReference type="ARBA" id="ARBA00010875"/>
    </source>
</evidence>
<evidence type="ECO:0000256" key="1">
    <source>
        <dbReference type="ARBA" id="ARBA00001947"/>
    </source>
</evidence>
<accession>E6PC32</accession>
<dbReference type="Pfam" id="PF02130">
    <property type="entry name" value="YbeY"/>
    <property type="match status" value="1"/>
</dbReference>
<dbReference type="PANTHER" id="PTHR46986:SF1">
    <property type="entry name" value="ENDORIBONUCLEASE YBEY, CHLOROPLASTIC"/>
    <property type="match status" value="1"/>
</dbReference>
<protein>
    <submittedName>
        <fullName evidence="8">Putative metal-dependent hydrolase</fullName>
    </submittedName>
</protein>
<evidence type="ECO:0000256" key="4">
    <source>
        <dbReference type="ARBA" id="ARBA00022723"/>
    </source>
</evidence>